<evidence type="ECO:0000313" key="2">
    <source>
        <dbReference type="Proteomes" id="UP000307790"/>
    </source>
</evidence>
<gene>
    <name evidence="1" type="ORF">FE810_06620</name>
</gene>
<dbReference type="EMBL" id="VCBC01000005">
    <property type="protein sequence ID" value="TLU66359.1"/>
    <property type="molecule type" value="Genomic_DNA"/>
</dbReference>
<protein>
    <submittedName>
        <fullName evidence="1">Uncharacterized protein</fullName>
    </submittedName>
</protein>
<keyword evidence="2" id="KW-1185">Reference proteome</keyword>
<proteinExistence type="predicted"/>
<evidence type="ECO:0000313" key="1">
    <source>
        <dbReference type="EMBL" id="TLU66359.1"/>
    </source>
</evidence>
<dbReference type="OrthoDB" id="6401216at2"/>
<reference evidence="1 2" key="1">
    <citation type="submission" date="2019-05" db="EMBL/GenBank/DDBJ databases">
        <title>Genome sequences of Thalassotalea litorea 1K03283.</title>
        <authorList>
            <person name="Zhang D."/>
        </authorList>
    </citation>
    <scope>NUCLEOTIDE SEQUENCE [LARGE SCALE GENOMIC DNA]</scope>
    <source>
        <strain evidence="1 2">MCCC 1K03283</strain>
    </source>
</reference>
<sequence length="89" mass="10046">MTIFSWFNQNKTQQISDSNEANTGKRLSKDNLIPLHHRGKTMWPIAKVRLIDIKSSANDVKATDSVTAITDISERLDSDLVGEKYVIND</sequence>
<dbReference type="AlphaFoldDB" id="A0A5R9IP42"/>
<comment type="caution">
    <text evidence="1">The sequence shown here is derived from an EMBL/GenBank/DDBJ whole genome shotgun (WGS) entry which is preliminary data.</text>
</comment>
<accession>A0A5R9IP42</accession>
<name>A0A5R9IP42_9GAMM</name>
<dbReference type="RefSeq" id="WP_138319234.1">
    <property type="nucleotide sequence ID" value="NZ_VCBC01000005.1"/>
</dbReference>
<dbReference type="Proteomes" id="UP000307790">
    <property type="component" value="Unassembled WGS sequence"/>
</dbReference>
<organism evidence="1 2">
    <name type="scientific">Thalassotalea litorea</name>
    <dbReference type="NCBI Taxonomy" id="2020715"/>
    <lineage>
        <taxon>Bacteria</taxon>
        <taxon>Pseudomonadati</taxon>
        <taxon>Pseudomonadota</taxon>
        <taxon>Gammaproteobacteria</taxon>
        <taxon>Alteromonadales</taxon>
        <taxon>Colwelliaceae</taxon>
        <taxon>Thalassotalea</taxon>
    </lineage>
</organism>